<organism evidence="4 5">
    <name type="scientific">Metamycoplasma equirhinis</name>
    <dbReference type="NCBI Taxonomy" id="92402"/>
    <lineage>
        <taxon>Bacteria</taxon>
        <taxon>Bacillati</taxon>
        <taxon>Mycoplasmatota</taxon>
        <taxon>Mycoplasmoidales</taxon>
        <taxon>Metamycoplasmataceae</taxon>
        <taxon>Metamycoplasma</taxon>
    </lineage>
</organism>
<evidence type="ECO:0000256" key="2">
    <source>
        <dbReference type="SAM" id="Phobius"/>
    </source>
</evidence>
<dbReference type="Proteomes" id="UP001303601">
    <property type="component" value="Chromosome"/>
</dbReference>
<feature type="region of interest" description="Disordered" evidence="1">
    <location>
        <begin position="275"/>
        <end position="308"/>
    </location>
</feature>
<dbReference type="InterPro" id="IPR054788">
    <property type="entry name" value="MSC_0620_UU052-like"/>
</dbReference>
<keyword evidence="5" id="KW-1185">Reference proteome</keyword>
<evidence type="ECO:0000313" key="5">
    <source>
        <dbReference type="Proteomes" id="UP001303601"/>
    </source>
</evidence>
<dbReference type="RefSeq" id="WP_140031519.1">
    <property type="nucleotide sequence ID" value="NZ_CP137845.1"/>
</dbReference>
<evidence type="ECO:0000256" key="3">
    <source>
        <dbReference type="SAM" id="SignalP"/>
    </source>
</evidence>
<feature type="signal peptide" evidence="3">
    <location>
        <begin position="1"/>
        <end position="20"/>
    </location>
</feature>
<dbReference type="EMBL" id="CP137845">
    <property type="protein sequence ID" value="WPB53770.1"/>
    <property type="molecule type" value="Genomic_DNA"/>
</dbReference>
<reference evidence="4" key="1">
    <citation type="submission" date="2023-11" db="EMBL/GenBank/DDBJ databases">
        <title>Completed genome sequence of Mycoplasma equirhinis type strain M432/72.</title>
        <authorList>
            <person name="Spergser J."/>
        </authorList>
    </citation>
    <scope>NUCLEOTIDE SEQUENCE [LARGE SCALE GENOMIC DNA]</scope>
    <source>
        <strain evidence="4">M432/72</strain>
    </source>
</reference>
<sequence>MNKKLFSLLAMPLAFTPVIATVSVTKHIREEANPKKEKKEKKLDPNFSKFDENATEKVKAMIESLVKNAEKIAKTLHDSAREAETQDFKEKLRKIIYLKELVKYFKNNADAIKSNPFEWGIAIVFPYVISKNEKLINSEIEFGGKVYKQIRVGSKEYTNYKQPITSEGNDFTLSEAKKKIIQESKGKVTQDPKGEEVNGFSEEDFNKQLKKYAKNLSDETKKIIFDEGDIPKFELKYEDLDNITWGNPEGAASWSEYIFKKIYSRFIDFDLRQNQESKDEEEQKEQQESPSNPPSTPELVPGQPIKPEKKSDQFEYMTSLPSLTPYIAPQFASKNLNEFKTLFDSASGDEKLKMFFFNNPINTRYEYKVVSFDVSDGKFINVKSYISDRLSTNLSRSYTLEKVDYKNEFAKNTLLKNSIDAVYGTFQRIVTALGIDDKLDYSKLGNSNLHDALFNMVKIANERILLDDKPNGPKNSFKSLQNQVSNHYLNKISSGSKNESVLYRHRQATTMNFLSELSSASVDTKSKFWTILADKFQVVYYQFEAVINANIEMIQKNHALIRKTPAVLNQLFKTIEKDIFRFKSLANQTPINRRKWFDEYVYLVAKISKAMRIMSPLLTPNEIKDFDTKLKEEFLKNYNSANEFVNKEINSKNQIKKVFSYIILTFGILVALAATIVLIVKRKNLKNKQILLLLIIIYLCSLALILSGIGMLFIMPKGI</sequence>
<keyword evidence="2" id="KW-1133">Transmembrane helix</keyword>
<evidence type="ECO:0000256" key="1">
    <source>
        <dbReference type="SAM" id="MobiDB-lite"/>
    </source>
</evidence>
<evidence type="ECO:0008006" key="6">
    <source>
        <dbReference type="Google" id="ProtNLM"/>
    </source>
</evidence>
<protein>
    <recommendedName>
        <fullName evidence="6">Transmembrane protein</fullName>
    </recommendedName>
</protein>
<dbReference type="NCBIfam" id="NF045829">
    <property type="entry name" value="UU052_fam"/>
    <property type="match status" value="1"/>
</dbReference>
<gene>
    <name evidence="4" type="ORF">R9B83_02140</name>
</gene>
<evidence type="ECO:0000313" key="4">
    <source>
        <dbReference type="EMBL" id="WPB53770.1"/>
    </source>
</evidence>
<keyword evidence="3" id="KW-0732">Signal</keyword>
<feature type="transmembrane region" description="Helical" evidence="2">
    <location>
        <begin position="658"/>
        <end position="679"/>
    </location>
</feature>
<keyword evidence="2" id="KW-0812">Transmembrane</keyword>
<accession>A0ABZ0PAU1</accession>
<keyword evidence="2" id="KW-0472">Membrane</keyword>
<dbReference type="GeneID" id="94493673"/>
<feature type="transmembrane region" description="Helical" evidence="2">
    <location>
        <begin position="691"/>
        <end position="715"/>
    </location>
</feature>
<feature type="chain" id="PRO_5046881621" description="Transmembrane protein" evidence="3">
    <location>
        <begin position="21"/>
        <end position="719"/>
    </location>
</feature>
<name>A0ABZ0PAU1_9BACT</name>
<proteinExistence type="predicted"/>